<dbReference type="GO" id="GO:0000976">
    <property type="term" value="F:transcription cis-regulatory region binding"/>
    <property type="evidence" value="ECO:0007669"/>
    <property type="project" value="TreeGrafter"/>
</dbReference>
<accession>A0A5Q5BEH3</accession>
<dbReference type="InterPro" id="IPR023772">
    <property type="entry name" value="DNA-bd_HTH_TetR-type_CS"/>
</dbReference>
<evidence type="ECO:0000256" key="4">
    <source>
        <dbReference type="PROSITE-ProRule" id="PRU00335"/>
    </source>
</evidence>
<protein>
    <submittedName>
        <fullName evidence="6">Transcriptional regulator, TetR family</fullName>
    </submittedName>
</protein>
<evidence type="ECO:0000259" key="5">
    <source>
        <dbReference type="PROSITE" id="PS50977"/>
    </source>
</evidence>
<dbReference type="InterPro" id="IPR050109">
    <property type="entry name" value="HTH-type_TetR-like_transc_reg"/>
</dbReference>
<dbReference type="Gene3D" id="1.10.357.10">
    <property type="entry name" value="Tetracycline Repressor, domain 2"/>
    <property type="match status" value="1"/>
</dbReference>
<evidence type="ECO:0000256" key="3">
    <source>
        <dbReference type="ARBA" id="ARBA00023163"/>
    </source>
</evidence>
<dbReference type="EMBL" id="CP000384">
    <property type="protein sequence ID" value="ABG06530.1"/>
    <property type="molecule type" value="Genomic_DNA"/>
</dbReference>
<dbReference type="Pfam" id="PF17754">
    <property type="entry name" value="TetR_C_14"/>
    <property type="match status" value="1"/>
</dbReference>
<dbReference type="PANTHER" id="PTHR30055:SF234">
    <property type="entry name" value="HTH-TYPE TRANSCRIPTIONAL REGULATOR BETI"/>
    <property type="match status" value="1"/>
</dbReference>
<reference evidence="6" key="1">
    <citation type="submission" date="2006-06" db="EMBL/GenBank/DDBJ databases">
        <title>Complete sequence of chromosome of Mycobacterium sp. MCS.</title>
        <authorList>
            <consortium name="US DOE Joint Genome Institute"/>
            <person name="Copeland A."/>
            <person name="Lucas S."/>
            <person name="Lapidus A."/>
            <person name="Barry K."/>
            <person name="Detter J.C."/>
            <person name="Glavina del Rio T."/>
            <person name="Hammon N."/>
            <person name="Israni S."/>
            <person name="Dalin E."/>
            <person name="Tice H."/>
            <person name="Pitluck S."/>
            <person name="Martinez M."/>
            <person name="Schmutz J."/>
            <person name="Larimer F."/>
            <person name="Land M."/>
            <person name="Hauser L."/>
            <person name="Kyrpides N."/>
            <person name="Kim E."/>
            <person name="Miller C.D."/>
            <person name="Hughes J.E."/>
            <person name="Anderson A.J."/>
            <person name="Sims R.C."/>
            <person name="Richardson P."/>
        </authorList>
    </citation>
    <scope>NUCLEOTIDE SEQUENCE [LARGE SCALE GENOMIC DNA]</scope>
    <source>
        <strain evidence="6">MCS</strain>
    </source>
</reference>
<dbReference type="PANTHER" id="PTHR30055">
    <property type="entry name" value="HTH-TYPE TRANSCRIPTIONAL REGULATOR RUTR"/>
    <property type="match status" value="1"/>
</dbReference>
<dbReference type="InterPro" id="IPR041347">
    <property type="entry name" value="MftR_C"/>
</dbReference>
<dbReference type="GO" id="GO:0003700">
    <property type="term" value="F:DNA-binding transcription factor activity"/>
    <property type="evidence" value="ECO:0007669"/>
    <property type="project" value="TreeGrafter"/>
</dbReference>
<keyword evidence="2 4" id="KW-0238">DNA-binding</keyword>
<dbReference type="Pfam" id="PF00440">
    <property type="entry name" value="TetR_N"/>
    <property type="match status" value="1"/>
</dbReference>
<sequence>MSVPEKQSGLRERKKLQTRETIRREALRLIKERGYQNTTVEQISAAADVSPRTFSRYFPTKEAVLLSDDHIAPIIEAFVDAPADLSVIEAYRHAVARTFGALSEEQRAEAIFGQRLMYAIPEARGLIYTEYVRLIELITEALTKRPGQPADTVERRVLAGAIVGVLIAASHNTPLPGDPISRFLQVLDDKLK</sequence>
<feature type="domain" description="HTH tetR-type" evidence="5">
    <location>
        <begin position="16"/>
        <end position="76"/>
    </location>
</feature>
<keyword evidence="1" id="KW-0805">Transcription regulation</keyword>
<dbReference type="KEGG" id="mmc:Mmcs_0409"/>
<dbReference type="PROSITE" id="PS50977">
    <property type="entry name" value="HTH_TETR_2"/>
    <property type="match status" value="1"/>
</dbReference>
<keyword evidence="3" id="KW-0804">Transcription</keyword>
<organism evidence="6">
    <name type="scientific">Mycobacterium sp. (strain MCS)</name>
    <dbReference type="NCBI Taxonomy" id="164756"/>
    <lineage>
        <taxon>Bacteria</taxon>
        <taxon>Bacillati</taxon>
        <taxon>Actinomycetota</taxon>
        <taxon>Actinomycetes</taxon>
        <taxon>Mycobacteriales</taxon>
        <taxon>Mycobacteriaceae</taxon>
        <taxon>Mycobacterium</taxon>
    </lineage>
</organism>
<dbReference type="AlphaFoldDB" id="A0A5Q5BEH3"/>
<name>A0A5Q5BEH3_MYCSS</name>
<gene>
    <name evidence="6" type="ordered locus">Mmcs_0409</name>
</gene>
<evidence type="ECO:0000313" key="6">
    <source>
        <dbReference type="EMBL" id="ABG06530.1"/>
    </source>
</evidence>
<dbReference type="InterPro" id="IPR009057">
    <property type="entry name" value="Homeodomain-like_sf"/>
</dbReference>
<feature type="DNA-binding region" description="H-T-H motif" evidence="4">
    <location>
        <begin position="39"/>
        <end position="58"/>
    </location>
</feature>
<dbReference type="Gene3D" id="1.10.10.60">
    <property type="entry name" value="Homeodomain-like"/>
    <property type="match status" value="1"/>
</dbReference>
<dbReference type="InterPro" id="IPR001647">
    <property type="entry name" value="HTH_TetR"/>
</dbReference>
<dbReference type="SUPFAM" id="SSF46689">
    <property type="entry name" value="Homeodomain-like"/>
    <property type="match status" value="1"/>
</dbReference>
<evidence type="ECO:0000256" key="2">
    <source>
        <dbReference type="ARBA" id="ARBA00023125"/>
    </source>
</evidence>
<evidence type="ECO:0000256" key="1">
    <source>
        <dbReference type="ARBA" id="ARBA00023015"/>
    </source>
</evidence>
<dbReference type="PROSITE" id="PS01081">
    <property type="entry name" value="HTH_TETR_1"/>
    <property type="match status" value="1"/>
</dbReference>
<proteinExistence type="predicted"/>